<keyword evidence="2" id="KW-0732">Signal</keyword>
<organism evidence="5 6">
    <name type="scientific">Halosaccharopolyspora lacisalsi</name>
    <dbReference type="NCBI Taxonomy" id="1000566"/>
    <lineage>
        <taxon>Bacteria</taxon>
        <taxon>Bacillati</taxon>
        <taxon>Actinomycetota</taxon>
        <taxon>Actinomycetes</taxon>
        <taxon>Pseudonocardiales</taxon>
        <taxon>Pseudonocardiaceae</taxon>
        <taxon>Halosaccharopolyspora</taxon>
    </lineage>
</organism>
<dbReference type="Proteomes" id="UP000569329">
    <property type="component" value="Unassembled WGS sequence"/>
</dbReference>
<feature type="region of interest" description="Disordered" evidence="1">
    <location>
        <begin position="36"/>
        <end position="64"/>
    </location>
</feature>
<dbReference type="InterPro" id="IPR029058">
    <property type="entry name" value="AB_hydrolase_fold"/>
</dbReference>
<dbReference type="PANTHER" id="PTHR43722">
    <property type="entry name" value="PROLINE IMINOPEPTIDASE"/>
    <property type="match status" value="1"/>
</dbReference>
<gene>
    <name evidence="5" type="ORF">FHX42_003081</name>
</gene>
<dbReference type="InterPro" id="IPR000073">
    <property type="entry name" value="AB_hydrolase_1"/>
</dbReference>
<sequence>MPRITHRVGALLLPLVLLTVAACSAGPSDRPAVAYRGAEQQVPSEPPAPKPAPTPPLGPTADDALSWRDCTERTSAELAAPVPPELTFSCSRLLTSLSPPNPSGGGTARISLLSVGTGSVPLVVVDGLRGETGTTLAARWALRLPPEVLSTFKIIGVDRRGLGRSEPVECAPPADRAAIVGFDPRADRREQIDRLLNSVRSASQECLLELSGRAQAYDTWRAASDLEELRIELGVPKLHAIGRGGGSRVLTTYSERYPDSVGRMVLDGAPDPSLDALRRTRQRAENAESTFDAFAAACAENAPCPLGPDPRRSLDELVERSRGAPLPGPGSPVTAGEIVRATLHGLADPSRWPRLVHALDKALHGDGGGIAEMIAPLVSGDTHGPAGLDSRMITRCNDTALRLPPQRSTEIAATWNDRYPLFGGVFAQQLIRCSLWPLPRQPVPAPSDPSLPPVPVIATAHDPFTPAEGTRSMASQLAAGVTITWQGSGHGAIGRSRCVTGNVSRFLVHGAVPAADTVCPA</sequence>
<keyword evidence="6" id="KW-1185">Reference proteome</keyword>
<dbReference type="GO" id="GO:0005737">
    <property type="term" value="C:cytoplasm"/>
    <property type="evidence" value="ECO:0007669"/>
    <property type="project" value="InterPro"/>
</dbReference>
<dbReference type="InterPro" id="IPR005944">
    <property type="entry name" value="Pro_iminopeptidase"/>
</dbReference>
<dbReference type="GO" id="GO:0006508">
    <property type="term" value="P:proteolysis"/>
    <property type="evidence" value="ECO:0007669"/>
    <property type="project" value="InterPro"/>
</dbReference>
<feature type="chain" id="PRO_5039057494" evidence="2">
    <location>
        <begin position="26"/>
        <end position="521"/>
    </location>
</feature>
<evidence type="ECO:0000313" key="5">
    <source>
        <dbReference type="EMBL" id="MBA8825715.1"/>
    </source>
</evidence>
<feature type="signal peptide" evidence="2">
    <location>
        <begin position="1"/>
        <end position="25"/>
    </location>
</feature>
<feature type="compositionally biased region" description="Pro residues" evidence="1">
    <location>
        <begin position="44"/>
        <end position="58"/>
    </location>
</feature>
<dbReference type="EMBL" id="JACGWZ010000004">
    <property type="protein sequence ID" value="MBA8825715.1"/>
    <property type="molecule type" value="Genomic_DNA"/>
</dbReference>
<evidence type="ECO:0000259" key="4">
    <source>
        <dbReference type="Pfam" id="PF08386"/>
    </source>
</evidence>
<proteinExistence type="predicted"/>
<dbReference type="RefSeq" id="WP_182544998.1">
    <property type="nucleotide sequence ID" value="NZ_JACGWZ010000004.1"/>
</dbReference>
<evidence type="ECO:0000256" key="2">
    <source>
        <dbReference type="SAM" id="SignalP"/>
    </source>
</evidence>
<accession>A0A839E1W8</accession>
<name>A0A839E1W8_9PSEU</name>
<dbReference type="GO" id="GO:0004177">
    <property type="term" value="F:aminopeptidase activity"/>
    <property type="evidence" value="ECO:0007669"/>
    <property type="project" value="UniProtKB-EC"/>
</dbReference>
<dbReference type="PROSITE" id="PS51257">
    <property type="entry name" value="PROKAR_LIPOPROTEIN"/>
    <property type="match status" value="1"/>
</dbReference>
<dbReference type="InterPro" id="IPR013595">
    <property type="entry name" value="Pept_S33_TAP-like_C"/>
</dbReference>
<reference evidence="5 6" key="1">
    <citation type="submission" date="2020-07" db="EMBL/GenBank/DDBJ databases">
        <title>Sequencing the genomes of 1000 actinobacteria strains.</title>
        <authorList>
            <person name="Klenk H.-P."/>
        </authorList>
    </citation>
    <scope>NUCLEOTIDE SEQUENCE [LARGE SCALE GENOMIC DNA]</scope>
    <source>
        <strain evidence="5 6">DSM 45975</strain>
    </source>
</reference>
<protein>
    <submittedName>
        <fullName evidence="5">Pimeloyl-ACP methyl ester carboxylesterase</fullName>
    </submittedName>
</protein>
<dbReference type="Pfam" id="PF00561">
    <property type="entry name" value="Abhydrolase_1"/>
    <property type="match status" value="1"/>
</dbReference>
<dbReference type="Gene3D" id="3.40.50.1820">
    <property type="entry name" value="alpha/beta hydrolase"/>
    <property type="match status" value="1"/>
</dbReference>
<comment type="caution">
    <text evidence="5">The sequence shown here is derived from an EMBL/GenBank/DDBJ whole genome shotgun (WGS) entry which is preliminary data.</text>
</comment>
<dbReference type="SUPFAM" id="SSF53474">
    <property type="entry name" value="alpha/beta-Hydrolases"/>
    <property type="match status" value="1"/>
</dbReference>
<dbReference type="PANTHER" id="PTHR43722:SF1">
    <property type="entry name" value="PROLINE IMINOPEPTIDASE"/>
    <property type="match status" value="1"/>
</dbReference>
<evidence type="ECO:0000313" key="6">
    <source>
        <dbReference type="Proteomes" id="UP000569329"/>
    </source>
</evidence>
<evidence type="ECO:0000259" key="3">
    <source>
        <dbReference type="Pfam" id="PF00561"/>
    </source>
</evidence>
<dbReference type="AlphaFoldDB" id="A0A839E1W8"/>
<evidence type="ECO:0000256" key="1">
    <source>
        <dbReference type="SAM" id="MobiDB-lite"/>
    </source>
</evidence>
<dbReference type="Pfam" id="PF08386">
    <property type="entry name" value="Abhydrolase_4"/>
    <property type="match status" value="1"/>
</dbReference>
<feature type="domain" description="Peptidase S33 tripeptidyl aminopeptidase-like C-terminal" evidence="4">
    <location>
        <begin position="419"/>
        <end position="519"/>
    </location>
</feature>
<feature type="domain" description="AB hydrolase-1" evidence="3">
    <location>
        <begin position="142"/>
        <end position="314"/>
    </location>
</feature>